<feature type="domain" description="MobA-like NTP transferase" evidence="4">
    <location>
        <begin position="12"/>
        <end position="118"/>
    </location>
</feature>
<sequence length="244" mass="26290">MTQTTTPPIRRAIVLAAGLGKRMRPITDTLPKPLVAIGGKTMLDHALDRLAEAGVERAVVNVHHLPERIEQHVAARRQPRIIISDERGLLLETGGGAKKALPQLGSEPFFSVNADSLWSENGVSNLSAMAAAWDPARMDLLLLLSEREGSVGFDGAGDFFRDAEGRLTRRGKATSAPFVYAGVAILKPELFADTPEGSFSFNLLFDRAIAAGRLFGHELDGRWLHVGTPEAIPLAEAAYAAHRA</sequence>
<keyword evidence="6" id="KW-1185">Reference proteome</keyword>
<accession>A0ABU3S9X4</accession>
<evidence type="ECO:0000256" key="2">
    <source>
        <dbReference type="ARBA" id="ARBA00022695"/>
    </source>
</evidence>
<dbReference type="InterPro" id="IPR050065">
    <property type="entry name" value="GlmU-like"/>
</dbReference>
<dbReference type="RefSeq" id="WP_316019411.1">
    <property type="nucleotide sequence ID" value="NZ_JAWDID010000026.1"/>
</dbReference>
<dbReference type="CDD" id="cd06422">
    <property type="entry name" value="NTP_transferase_like_1"/>
    <property type="match status" value="1"/>
</dbReference>
<gene>
    <name evidence="5" type="ORF">RKE40_16975</name>
</gene>
<dbReference type="Gene3D" id="3.90.550.10">
    <property type="entry name" value="Spore Coat Polysaccharide Biosynthesis Protein SpsA, Chain A"/>
    <property type="match status" value="1"/>
</dbReference>
<proteinExistence type="predicted"/>
<evidence type="ECO:0000313" key="6">
    <source>
        <dbReference type="Proteomes" id="UP001254257"/>
    </source>
</evidence>
<protein>
    <submittedName>
        <fullName evidence="5">Nucleotidyltransferase family protein</fullName>
    </submittedName>
</protein>
<keyword evidence="2" id="KW-0548">Nucleotidyltransferase</keyword>
<organism evidence="5 6">
    <name type="scientific">Bosea rubneri</name>
    <dbReference type="NCBI Taxonomy" id="3075434"/>
    <lineage>
        <taxon>Bacteria</taxon>
        <taxon>Pseudomonadati</taxon>
        <taxon>Pseudomonadota</taxon>
        <taxon>Alphaproteobacteria</taxon>
        <taxon>Hyphomicrobiales</taxon>
        <taxon>Boseaceae</taxon>
        <taxon>Bosea</taxon>
    </lineage>
</organism>
<evidence type="ECO:0000256" key="1">
    <source>
        <dbReference type="ARBA" id="ARBA00022679"/>
    </source>
</evidence>
<name>A0ABU3S9X4_9HYPH</name>
<dbReference type="Proteomes" id="UP001254257">
    <property type="component" value="Unassembled WGS sequence"/>
</dbReference>
<dbReference type="PANTHER" id="PTHR43584">
    <property type="entry name" value="NUCLEOTIDYL TRANSFERASE"/>
    <property type="match status" value="1"/>
</dbReference>
<dbReference type="PANTHER" id="PTHR43584:SF8">
    <property type="entry name" value="N-ACETYLMURAMATE ALPHA-1-PHOSPHATE URIDYLYLTRANSFERASE"/>
    <property type="match status" value="1"/>
</dbReference>
<keyword evidence="3" id="KW-0460">Magnesium</keyword>
<evidence type="ECO:0000259" key="4">
    <source>
        <dbReference type="Pfam" id="PF12804"/>
    </source>
</evidence>
<dbReference type="Pfam" id="PF12804">
    <property type="entry name" value="NTP_transf_3"/>
    <property type="match status" value="1"/>
</dbReference>
<dbReference type="InterPro" id="IPR025877">
    <property type="entry name" value="MobA-like_NTP_Trfase"/>
</dbReference>
<comment type="caution">
    <text evidence="5">The sequence shown here is derived from an EMBL/GenBank/DDBJ whole genome shotgun (WGS) entry which is preliminary data.</text>
</comment>
<evidence type="ECO:0000313" key="5">
    <source>
        <dbReference type="EMBL" id="MDU0341594.1"/>
    </source>
</evidence>
<keyword evidence="1" id="KW-0808">Transferase</keyword>
<dbReference type="EMBL" id="JAWDID010000026">
    <property type="protein sequence ID" value="MDU0341594.1"/>
    <property type="molecule type" value="Genomic_DNA"/>
</dbReference>
<reference evidence="5 6" key="1">
    <citation type="submission" date="2023-09" db="EMBL/GenBank/DDBJ databases">
        <title>Whole genome shotgun sequencing (WGS) of Bosea sp. ZW T0_25, isolated from stored onions (Allium cepa).</title>
        <authorList>
            <person name="Stoll D.A."/>
            <person name="Huch M."/>
        </authorList>
    </citation>
    <scope>NUCLEOTIDE SEQUENCE [LARGE SCALE GENOMIC DNA]</scope>
    <source>
        <strain evidence="5 6">ZW T0_25</strain>
    </source>
</reference>
<dbReference type="InterPro" id="IPR029044">
    <property type="entry name" value="Nucleotide-diphossugar_trans"/>
</dbReference>
<evidence type="ECO:0000256" key="3">
    <source>
        <dbReference type="ARBA" id="ARBA00022842"/>
    </source>
</evidence>
<dbReference type="SUPFAM" id="SSF53448">
    <property type="entry name" value="Nucleotide-diphospho-sugar transferases"/>
    <property type="match status" value="1"/>
</dbReference>